<dbReference type="InterPro" id="IPR005828">
    <property type="entry name" value="MFS_sugar_transport-like"/>
</dbReference>
<keyword evidence="2 5" id="KW-0812">Transmembrane</keyword>
<dbReference type="PROSITE" id="PS50850">
    <property type="entry name" value="MFS"/>
    <property type="match status" value="1"/>
</dbReference>
<gene>
    <name evidence="7" type="ORF">R5R35_003169</name>
</gene>
<keyword evidence="4 5" id="KW-0472">Membrane</keyword>
<evidence type="ECO:0000313" key="7">
    <source>
        <dbReference type="EMBL" id="KAK7864575.1"/>
    </source>
</evidence>
<evidence type="ECO:0000256" key="3">
    <source>
        <dbReference type="ARBA" id="ARBA00022989"/>
    </source>
</evidence>
<evidence type="ECO:0000256" key="1">
    <source>
        <dbReference type="ARBA" id="ARBA00004141"/>
    </source>
</evidence>
<feature type="transmembrane region" description="Helical" evidence="5">
    <location>
        <begin position="486"/>
        <end position="507"/>
    </location>
</feature>
<evidence type="ECO:0000259" key="6">
    <source>
        <dbReference type="PROSITE" id="PS50850"/>
    </source>
</evidence>
<feature type="transmembrane region" description="Helical" evidence="5">
    <location>
        <begin position="196"/>
        <end position="217"/>
    </location>
</feature>
<evidence type="ECO:0000256" key="5">
    <source>
        <dbReference type="SAM" id="Phobius"/>
    </source>
</evidence>
<evidence type="ECO:0000256" key="4">
    <source>
        <dbReference type="ARBA" id="ARBA00023136"/>
    </source>
</evidence>
<comment type="caution">
    <text evidence="7">The sequence shown here is derived from an EMBL/GenBank/DDBJ whole genome shotgun (WGS) entry which is preliminary data.</text>
</comment>
<dbReference type="InterPro" id="IPR036259">
    <property type="entry name" value="MFS_trans_sf"/>
</dbReference>
<dbReference type="PANTHER" id="PTHR24064">
    <property type="entry name" value="SOLUTE CARRIER FAMILY 22 MEMBER"/>
    <property type="match status" value="1"/>
</dbReference>
<dbReference type="CDD" id="cd17317">
    <property type="entry name" value="MFS_SLC22"/>
    <property type="match status" value="1"/>
</dbReference>
<feature type="transmembrane region" description="Helical" evidence="5">
    <location>
        <begin position="229"/>
        <end position="247"/>
    </location>
</feature>
<feature type="transmembrane region" description="Helical" evidence="5">
    <location>
        <begin position="461"/>
        <end position="480"/>
    </location>
</feature>
<dbReference type="AlphaFoldDB" id="A0AAN9VMD4"/>
<feature type="transmembrane region" description="Helical" evidence="5">
    <location>
        <begin position="167"/>
        <end position="184"/>
    </location>
</feature>
<keyword evidence="8" id="KW-1185">Reference proteome</keyword>
<sequence>MAYEDIFLYLGAFGPYQRYIYFLLCLTNISCALHKLAGVFLQAKIDHRCSLPFESNNATYQELPRELYNMTYPWDTRLKAWSSCQRLDGDFSDEYFINNLPSNHSVYCDNGWIYDTTTYQSSTVIEWDLVCDKAWLRATADSMFMLGDALGSVSFGFLSDKFGRRPIFFVALTMQLVAGFLVAISPTYLCFMLSRFLVGITASGMFLVAFVIALEMVAPSKRVMAGIPCQLFFTAGYIFVTAFSYFINNWRLLQVAFTMPALFFLSYWWIIPESARWLLSNGREEEGKAVILKVARKNQVDIPKDVINGLMHQEDSNGNIFPQEQIKKPSFLDLLKYPVLRRRAFYIFFIWFVNNSTYYGLSWSTSDLGGNNYLNFLISGAVEIPAYIFLLLTLNRCGRKSILCGSMLAGGAALLLTIAVPTEEKWLIITLAMVGKLAVTASYGTIYIVTAEQFPTVIRNVALGASSTCARAGGITAPYINLLADVWKSLPLLVFGGLITIGGFLALQLPETANKKLPDTFEEGEAFDLSISEEASEVQIEESKK</sequence>
<dbReference type="GO" id="GO:0016020">
    <property type="term" value="C:membrane"/>
    <property type="evidence" value="ECO:0007669"/>
    <property type="project" value="UniProtKB-SubCell"/>
</dbReference>
<keyword evidence="3 5" id="KW-1133">Transmembrane helix</keyword>
<dbReference type="GO" id="GO:0022857">
    <property type="term" value="F:transmembrane transporter activity"/>
    <property type="evidence" value="ECO:0007669"/>
    <property type="project" value="InterPro"/>
</dbReference>
<feature type="transmembrane region" description="Helical" evidence="5">
    <location>
        <begin position="20"/>
        <end position="41"/>
    </location>
</feature>
<feature type="transmembrane region" description="Helical" evidence="5">
    <location>
        <begin position="426"/>
        <end position="449"/>
    </location>
</feature>
<dbReference type="SUPFAM" id="SSF103473">
    <property type="entry name" value="MFS general substrate transporter"/>
    <property type="match status" value="1"/>
</dbReference>
<dbReference type="Pfam" id="PF00083">
    <property type="entry name" value="Sugar_tr"/>
    <property type="match status" value="1"/>
</dbReference>
<feature type="transmembrane region" description="Helical" evidence="5">
    <location>
        <begin position="401"/>
        <end position="420"/>
    </location>
</feature>
<feature type="transmembrane region" description="Helical" evidence="5">
    <location>
        <begin position="253"/>
        <end position="271"/>
    </location>
</feature>
<organism evidence="7 8">
    <name type="scientific">Gryllus longicercus</name>
    <dbReference type="NCBI Taxonomy" id="2509291"/>
    <lineage>
        <taxon>Eukaryota</taxon>
        <taxon>Metazoa</taxon>
        <taxon>Ecdysozoa</taxon>
        <taxon>Arthropoda</taxon>
        <taxon>Hexapoda</taxon>
        <taxon>Insecta</taxon>
        <taxon>Pterygota</taxon>
        <taxon>Neoptera</taxon>
        <taxon>Polyneoptera</taxon>
        <taxon>Orthoptera</taxon>
        <taxon>Ensifera</taxon>
        <taxon>Gryllidea</taxon>
        <taxon>Grylloidea</taxon>
        <taxon>Gryllidae</taxon>
        <taxon>Gryllinae</taxon>
        <taxon>Gryllus</taxon>
    </lineage>
</organism>
<feature type="domain" description="Major facilitator superfamily (MFS) profile" evidence="6">
    <location>
        <begin position="95"/>
        <end position="514"/>
    </location>
</feature>
<dbReference type="Gene3D" id="1.20.1250.20">
    <property type="entry name" value="MFS general substrate transporter like domains"/>
    <property type="match status" value="1"/>
</dbReference>
<protein>
    <recommendedName>
        <fullName evidence="6">Major facilitator superfamily (MFS) profile domain-containing protein</fullName>
    </recommendedName>
</protein>
<proteinExistence type="predicted"/>
<dbReference type="InterPro" id="IPR020846">
    <property type="entry name" value="MFS_dom"/>
</dbReference>
<dbReference type="EMBL" id="JAZDUA010000199">
    <property type="protein sequence ID" value="KAK7864575.1"/>
    <property type="molecule type" value="Genomic_DNA"/>
</dbReference>
<name>A0AAN9VMD4_9ORTH</name>
<feature type="transmembrane region" description="Helical" evidence="5">
    <location>
        <begin position="344"/>
        <end position="361"/>
    </location>
</feature>
<accession>A0AAN9VMD4</accession>
<dbReference type="Proteomes" id="UP001378592">
    <property type="component" value="Unassembled WGS sequence"/>
</dbReference>
<evidence type="ECO:0000313" key="8">
    <source>
        <dbReference type="Proteomes" id="UP001378592"/>
    </source>
</evidence>
<feature type="transmembrane region" description="Helical" evidence="5">
    <location>
        <begin position="373"/>
        <end position="394"/>
    </location>
</feature>
<comment type="subcellular location">
    <subcellularLocation>
        <location evidence="1">Membrane</location>
        <topology evidence="1">Multi-pass membrane protein</topology>
    </subcellularLocation>
</comment>
<reference evidence="7 8" key="1">
    <citation type="submission" date="2024-03" db="EMBL/GenBank/DDBJ databases">
        <title>The genome assembly and annotation of the cricket Gryllus longicercus Weissman &amp; Gray.</title>
        <authorList>
            <person name="Szrajer S."/>
            <person name="Gray D."/>
            <person name="Ylla G."/>
        </authorList>
    </citation>
    <scope>NUCLEOTIDE SEQUENCE [LARGE SCALE GENOMIC DNA]</scope>
    <source>
        <strain evidence="7">DAG 2021-001</strain>
        <tissue evidence="7">Whole body minus gut</tissue>
    </source>
</reference>
<evidence type="ECO:0000256" key="2">
    <source>
        <dbReference type="ARBA" id="ARBA00022692"/>
    </source>
</evidence>